<evidence type="ECO:0000256" key="2">
    <source>
        <dbReference type="ARBA" id="ARBA00007214"/>
    </source>
</evidence>
<dbReference type="InterPro" id="IPR012416">
    <property type="entry name" value="CBP60"/>
</dbReference>
<feature type="region of interest" description="Disordered" evidence="8">
    <location>
        <begin position="456"/>
        <end position="475"/>
    </location>
</feature>
<feature type="domain" description="Calmodulin binding protein-like N-terminal" evidence="9">
    <location>
        <begin position="61"/>
        <end position="206"/>
    </location>
</feature>
<comment type="subcellular location">
    <subcellularLocation>
        <location evidence="1">Nucleus</location>
    </subcellularLocation>
</comment>
<accession>A0ABD3TFC0</accession>
<evidence type="ECO:0000313" key="12">
    <source>
        <dbReference type="EMBL" id="KAL3835165.1"/>
    </source>
</evidence>
<evidence type="ECO:0000256" key="6">
    <source>
        <dbReference type="ARBA" id="ARBA00023163"/>
    </source>
</evidence>
<evidence type="ECO:0000256" key="8">
    <source>
        <dbReference type="SAM" id="MobiDB-lite"/>
    </source>
</evidence>
<dbReference type="InterPro" id="IPR046829">
    <property type="entry name" value="Calmod_bind_C"/>
</dbReference>
<organism evidence="12 13">
    <name type="scientific">Penstemon smallii</name>
    <dbReference type="NCBI Taxonomy" id="265156"/>
    <lineage>
        <taxon>Eukaryota</taxon>
        <taxon>Viridiplantae</taxon>
        <taxon>Streptophyta</taxon>
        <taxon>Embryophyta</taxon>
        <taxon>Tracheophyta</taxon>
        <taxon>Spermatophyta</taxon>
        <taxon>Magnoliopsida</taxon>
        <taxon>eudicotyledons</taxon>
        <taxon>Gunneridae</taxon>
        <taxon>Pentapetalae</taxon>
        <taxon>asterids</taxon>
        <taxon>lamiids</taxon>
        <taxon>Lamiales</taxon>
        <taxon>Plantaginaceae</taxon>
        <taxon>Cheloneae</taxon>
        <taxon>Penstemon</taxon>
    </lineage>
</organism>
<dbReference type="Pfam" id="PF07887">
    <property type="entry name" value="Calmodulin_bind"/>
    <property type="match status" value="1"/>
</dbReference>
<dbReference type="InterPro" id="IPR046831">
    <property type="entry name" value="Calmodulin_bind_N"/>
</dbReference>
<keyword evidence="3" id="KW-0805">Transcription regulation</keyword>
<keyword evidence="5" id="KW-0010">Activator</keyword>
<evidence type="ECO:0000256" key="4">
    <source>
        <dbReference type="ARBA" id="ARBA00023125"/>
    </source>
</evidence>
<evidence type="ECO:0000256" key="5">
    <source>
        <dbReference type="ARBA" id="ARBA00023159"/>
    </source>
</evidence>
<dbReference type="GO" id="GO:0005634">
    <property type="term" value="C:nucleus"/>
    <property type="evidence" value="ECO:0007669"/>
    <property type="project" value="UniProtKB-SubCell"/>
</dbReference>
<dbReference type="PANTHER" id="PTHR31713">
    <property type="entry name" value="OS02G0177800 PROTEIN"/>
    <property type="match status" value="1"/>
</dbReference>
<evidence type="ECO:0000313" key="13">
    <source>
        <dbReference type="Proteomes" id="UP001634393"/>
    </source>
</evidence>
<dbReference type="InterPro" id="IPR046830">
    <property type="entry name" value="Calmod_bind_M"/>
</dbReference>
<keyword evidence="13" id="KW-1185">Reference proteome</keyword>
<evidence type="ECO:0000259" key="9">
    <source>
        <dbReference type="Pfam" id="PF07887"/>
    </source>
</evidence>
<evidence type="ECO:0000256" key="7">
    <source>
        <dbReference type="ARBA" id="ARBA00023242"/>
    </source>
</evidence>
<comment type="similarity">
    <text evidence="2">Belongs to the plant ACBP60 protein family.</text>
</comment>
<sequence>MMKKEIKVMVIQAVHQVIVPIVEDMIRKVVKEEIQSAQDKFLTGGNRNYADEINMSTDRTLELKFLDEVSDNVLTGKEIKGKGGTSVRVVLVDKTTGDIVENGPVASAKVEVLILEASPNDNEQTWTLEDFNDRIIKESDEKKPHIRKSKYVYLKEGVAVLCDVRLGHDSIWTKSCECRLGARIVGNFSGVVVKEARTNSFMVSDKRSKLYENHYPPCLSSEVWRLENIGKYGRPCKRLNEQGIFTVQDFRFLLSVDPQRLLEIVGGGGGAKWKATLDHAQTCVVDDKKMYLYTSPSSELTVRVVFDVLGQLRGVIRDSCYVPIDNISEVEKDCARELLLLAFENREDITYFDDEISLLHQFPYAPQLAGHMEHDDIYDPYTGFPDLGSDVGSIFGQFGDNQSLMSLIEHVYNPETFEVGSCSHQPSNGNGNGSIHIVGSMILFFVRVRRRTLDRRRNTGSEDTRAQRRQRISEQ</sequence>
<evidence type="ECO:0000256" key="3">
    <source>
        <dbReference type="ARBA" id="ARBA00023015"/>
    </source>
</evidence>
<keyword evidence="6" id="KW-0804">Transcription</keyword>
<evidence type="ECO:0000259" key="10">
    <source>
        <dbReference type="Pfam" id="PF20451"/>
    </source>
</evidence>
<comment type="caution">
    <text evidence="12">The sequence shown here is derived from an EMBL/GenBank/DDBJ whole genome shotgun (WGS) entry which is preliminary data.</text>
</comment>
<dbReference type="Pfam" id="PF20451">
    <property type="entry name" value="Calmod_bind_M"/>
    <property type="match status" value="1"/>
</dbReference>
<evidence type="ECO:0000259" key="11">
    <source>
        <dbReference type="Pfam" id="PF20452"/>
    </source>
</evidence>
<dbReference type="Pfam" id="PF20452">
    <property type="entry name" value="Calmod_bind_C"/>
    <property type="match status" value="1"/>
</dbReference>
<protein>
    <submittedName>
        <fullName evidence="12">Uncharacterized protein</fullName>
    </submittedName>
</protein>
<dbReference type="Proteomes" id="UP001634393">
    <property type="component" value="Unassembled WGS sequence"/>
</dbReference>
<dbReference type="GO" id="GO:0003677">
    <property type="term" value="F:DNA binding"/>
    <property type="evidence" value="ECO:0007669"/>
    <property type="project" value="UniProtKB-KW"/>
</dbReference>
<name>A0ABD3TFC0_9LAMI</name>
<feature type="domain" description="Calmodulin binding protein C-terminal" evidence="11">
    <location>
        <begin position="289"/>
        <end position="351"/>
    </location>
</feature>
<evidence type="ECO:0000256" key="1">
    <source>
        <dbReference type="ARBA" id="ARBA00004123"/>
    </source>
</evidence>
<keyword evidence="7" id="KW-0539">Nucleus</keyword>
<dbReference type="EMBL" id="JBJXBP010000004">
    <property type="protein sequence ID" value="KAL3835165.1"/>
    <property type="molecule type" value="Genomic_DNA"/>
</dbReference>
<feature type="domain" description="Calmodulin binding protein central" evidence="10">
    <location>
        <begin position="219"/>
        <end position="283"/>
    </location>
</feature>
<proteinExistence type="inferred from homology"/>
<dbReference type="PANTHER" id="PTHR31713:SF14">
    <property type="entry name" value="CALMODULIN-BINDING PROTEIN 60 A"/>
    <property type="match status" value="1"/>
</dbReference>
<keyword evidence="4" id="KW-0238">DNA-binding</keyword>
<dbReference type="AlphaFoldDB" id="A0ABD3TFC0"/>
<gene>
    <name evidence="12" type="ORF">ACJIZ3_009901</name>
</gene>
<reference evidence="12 13" key="1">
    <citation type="submission" date="2024-12" db="EMBL/GenBank/DDBJ databases">
        <title>The unique morphological basis and parallel evolutionary history of personate flowers in Penstemon.</title>
        <authorList>
            <person name="Depatie T.H."/>
            <person name="Wessinger C.A."/>
        </authorList>
    </citation>
    <scope>NUCLEOTIDE SEQUENCE [LARGE SCALE GENOMIC DNA]</scope>
    <source>
        <strain evidence="12">WTNN_2</strain>
        <tissue evidence="12">Leaf</tissue>
    </source>
</reference>